<dbReference type="SMART" id="SM01080">
    <property type="entry name" value="CHASE2"/>
    <property type="match status" value="1"/>
</dbReference>
<dbReference type="PANTHER" id="PTHR43081">
    <property type="entry name" value="ADENYLATE CYCLASE, TERMINAL-DIFFERENTIATION SPECIFIC-RELATED"/>
    <property type="match status" value="1"/>
</dbReference>
<dbReference type="SMART" id="SM00044">
    <property type="entry name" value="CYCc"/>
    <property type="match status" value="1"/>
</dbReference>
<keyword evidence="5" id="KW-1185">Reference proteome</keyword>
<protein>
    <submittedName>
        <fullName evidence="4">CHASE2 domain-containing protein</fullName>
    </submittedName>
</protein>
<comment type="caution">
    <text evidence="4">The sequence shown here is derived from an EMBL/GenBank/DDBJ whole genome shotgun (WGS) entry which is preliminary data.</text>
</comment>
<evidence type="ECO:0000313" key="5">
    <source>
        <dbReference type="Proteomes" id="UP001576774"/>
    </source>
</evidence>
<dbReference type="InterPro" id="IPR029787">
    <property type="entry name" value="Nucleotide_cyclase"/>
</dbReference>
<dbReference type="Pfam" id="PF00211">
    <property type="entry name" value="Guanylate_cyc"/>
    <property type="match status" value="1"/>
</dbReference>
<dbReference type="PANTHER" id="PTHR43081:SF19">
    <property type="entry name" value="PH-SENSITIVE ADENYLATE CYCLASE RV1264"/>
    <property type="match status" value="1"/>
</dbReference>
<dbReference type="Proteomes" id="UP001576774">
    <property type="component" value="Unassembled WGS sequence"/>
</dbReference>
<gene>
    <name evidence="4" type="ORF">ACE1CC_07180</name>
</gene>
<proteinExistence type="inferred from homology"/>
<dbReference type="Gene3D" id="3.30.70.1230">
    <property type="entry name" value="Nucleotide cyclase"/>
    <property type="match status" value="1"/>
</dbReference>
<feature type="domain" description="Guanylate cyclase" evidence="3">
    <location>
        <begin position="395"/>
        <end position="509"/>
    </location>
</feature>
<dbReference type="Gene3D" id="3.40.50.300">
    <property type="entry name" value="P-loop containing nucleotide triphosphate hydrolases"/>
    <property type="match status" value="1"/>
</dbReference>
<feature type="transmembrane region" description="Helical" evidence="2">
    <location>
        <begin position="897"/>
        <end position="913"/>
    </location>
</feature>
<dbReference type="SUPFAM" id="SSF52540">
    <property type="entry name" value="P-loop containing nucleoside triphosphate hydrolases"/>
    <property type="match status" value="1"/>
</dbReference>
<dbReference type="Pfam" id="PF05226">
    <property type="entry name" value="CHASE2"/>
    <property type="match status" value="1"/>
</dbReference>
<dbReference type="RefSeq" id="WP_413269784.1">
    <property type="nucleotide sequence ID" value="NZ_JBHFNQ010000056.1"/>
</dbReference>
<dbReference type="SUPFAM" id="SSF55073">
    <property type="entry name" value="Nucleotide cyclase"/>
    <property type="match status" value="1"/>
</dbReference>
<evidence type="ECO:0000313" key="4">
    <source>
        <dbReference type="EMBL" id="MFB2876659.1"/>
    </source>
</evidence>
<dbReference type="InterPro" id="IPR001054">
    <property type="entry name" value="A/G_cyclase"/>
</dbReference>
<dbReference type="InterPro" id="IPR027417">
    <property type="entry name" value="P-loop_NTPase"/>
</dbReference>
<dbReference type="InterPro" id="IPR050697">
    <property type="entry name" value="Adenylyl/Guanylyl_Cyclase_3/4"/>
</dbReference>
<dbReference type="CDD" id="cd07302">
    <property type="entry name" value="CHD"/>
    <property type="match status" value="1"/>
</dbReference>
<evidence type="ECO:0000256" key="2">
    <source>
        <dbReference type="SAM" id="Phobius"/>
    </source>
</evidence>
<feature type="transmembrane region" description="Helical" evidence="2">
    <location>
        <begin position="920"/>
        <end position="939"/>
    </location>
</feature>
<name>A0ABV4X1M4_9CYAN</name>
<comment type="similarity">
    <text evidence="1">Belongs to the adenylyl cyclase class-3 family.</text>
</comment>
<evidence type="ECO:0000256" key="1">
    <source>
        <dbReference type="ARBA" id="ARBA00005381"/>
    </source>
</evidence>
<accession>A0ABV4X1M4</accession>
<dbReference type="Pfam" id="PF14516">
    <property type="entry name" value="AAA_35"/>
    <property type="match status" value="1"/>
</dbReference>
<sequence length="977" mass="109646">MNIERNTIYKYQIGGSLPASAPTYVTRQADLDLYNALLGGEYCYVLNSRQMGKSSLRIQTMCKLQAQGISCTEIELSGIGSQQITAQQWYGGIIQELISGFDLQVNRRNWLREHEDLSPVQRLGKFIETVLLDQVSGNLAIFIDEIDSVLSLSFPTDEFFALIRNCYDKRATKPEYQRLTFVLLGVATPSDLIQDKNSTPFNIGRAIELKGFQLEECVTLASGLQGKARNPQAVLKEVLSWSGGQPFLTQKVCWLVVNCSEDEMIPDGEEKALVERLVQKRILENWESQDEPEHLRTIRDRILRNARSTENLLLLYQQILRQGKLAANNSHEHLELRLSGLVTKQQGNLVVYNRIYQTIFNADWTIAQLKVFQPNLTEDNSTLPPTSRDKKVLAAIAFTDVVSFTKKMAANESHTLALIERDFKLMKEICQRYEGQILKSLGDGILMYFTSVEKAVACSIDIQKSLALAAANLPKNDVLLHRIGIHLGEVFFSGSDVMGNGVNLAARLQSEAESGGICISEDAYKATKPDLQKQAYYVGERQLKGISNPVPVYHIPTFYSLTETGVKLQLNPLKRRAINWLKVMLVSTIATSLTVGVRSLGWLQTWELQSFDLLMQLRPQEKPDERLLLVTITEEDVQSQPAEERVGSSLSDRSLLQLITKLEKSQPKAIGLDIYRDRATAKDYQNLANWMKKSDRFFAICHYGNPGVIPPPEIPPSRQGFNNVATDIDGILRRHLLAVSLPSPCQNKYSFSWQIATHYLTKQKVKAKVTPDNYLQIGSTVFKTLKSNTGGYHNIDASGHQIMLNYRATNQIAKTISLKEALSDRLNPELVKNRIVLIGTTAPSFNDHDWRTPYSSTQGSIKTMSGVEIQAHKISQILSAVLNHRPLIWWLPKPVEIVWIFCWSLLGAILAKISYSSQSLIIKGGIAIAILWVTCFLILTFPSGWIPLLPAILGLAISGGGAMFLLKNYNKHLQKRL</sequence>
<organism evidence="4 5">
    <name type="scientific">Floridaenema aerugineum BLCC-F46</name>
    <dbReference type="NCBI Taxonomy" id="3153654"/>
    <lineage>
        <taxon>Bacteria</taxon>
        <taxon>Bacillati</taxon>
        <taxon>Cyanobacteriota</taxon>
        <taxon>Cyanophyceae</taxon>
        <taxon>Oscillatoriophycideae</taxon>
        <taxon>Aerosakkonematales</taxon>
        <taxon>Aerosakkonemataceae</taxon>
        <taxon>Floridanema</taxon>
        <taxon>Floridanema aerugineum</taxon>
    </lineage>
</organism>
<dbReference type="PROSITE" id="PS50125">
    <property type="entry name" value="GUANYLATE_CYCLASE_2"/>
    <property type="match status" value="1"/>
</dbReference>
<keyword evidence="2" id="KW-0812">Transmembrane</keyword>
<dbReference type="InterPro" id="IPR007890">
    <property type="entry name" value="CHASE2"/>
</dbReference>
<keyword evidence="2" id="KW-1133">Transmembrane helix</keyword>
<keyword evidence="2" id="KW-0472">Membrane</keyword>
<evidence type="ECO:0000259" key="3">
    <source>
        <dbReference type="PROSITE" id="PS50125"/>
    </source>
</evidence>
<reference evidence="4 5" key="1">
    <citation type="submission" date="2024-09" db="EMBL/GenBank/DDBJ databases">
        <title>Floridaenema gen nov. (Aerosakkonemataceae, Aerosakkonematales ord. nov., Cyanobacteria) from benthic tropical and subtropical fresh waters, with the description of four new species.</title>
        <authorList>
            <person name="Moretto J.A."/>
            <person name="Berthold D.E."/>
            <person name="Lefler F.W."/>
            <person name="Huang I.-S."/>
            <person name="Laughinghouse H. IV."/>
        </authorList>
    </citation>
    <scope>NUCLEOTIDE SEQUENCE [LARGE SCALE GENOMIC DNA]</scope>
    <source>
        <strain evidence="4 5">BLCC-F46</strain>
    </source>
</reference>
<feature type="transmembrane region" description="Helical" evidence="2">
    <location>
        <begin position="945"/>
        <end position="966"/>
    </location>
</feature>
<dbReference type="EMBL" id="JBHFNQ010000056">
    <property type="protein sequence ID" value="MFB2876659.1"/>
    <property type="molecule type" value="Genomic_DNA"/>
</dbReference>